<protein>
    <recommendedName>
        <fullName evidence="1">DUF6973 domain-containing protein</fullName>
    </recommendedName>
</protein>
<evidence type="ECO:0000259" key="1">
    <source>
        <dbReference type="Pfam" id="PF22322"/>
    </source>
</evidence>
<accession>A0A5B7TW62</accession>
<keyword evidence="3" id="KW-1185">Reference proteome</keyword>
<sequence length="210" mass="23330">MLFTIVKKILVSFLLFALFLNCSPRLKESFSKLSKPERSWVVFHPFKAKKAYQISKEALITTDSIANTNTIGNDINGGQLDAFKHSFWMARSAQSIGKSAALGLGKAHEKGNYLTYKKRQLEDGILPDKPASDMDLFNNNVGAELGKKYKTASKSTIINYLLDAVLDGKLKMLKKDAAGNFLDCQGQILSIEALKGTWENNKCLIPTHKL</sequence>
<dbReference type="Proteomes" id="UP000306229">
    <property type="component" value="Chromosome"/>
</dbReference>
<proteinExistence type="predicted"/>
<dbReference type="Pfam" id="PF22322">
    <property type="entry name" value="DUF6973"/>
    <property type="match status" value="1"/>
</dbReference>
<name>A0A5B7TW62_9FLAO</name>
<evidence type="ECO:0000313" key="2">
    <source>
        <dbReference type="EMBL" id="QCX40580.1"/>
    </source>
</evidence>
<dbReference type="AlphaFoldDB" id="A0A5B7TW62"/>
<dbReference type="KEGG" id="fbe:FF125_19845"/>
<dbReference type="InterPro" id="IPR054246">
    <property type="entry name" value="DUF6973"/>
</dbReference>
<dbReference type="OrthoDB" id="1187707at2"/>
<dbReference type="RefSeq" id="WP_138951704.1">
    <property type="nucleotide sequence ID" value="NZ_CP040749.1"/>
</dbReference>
<gene>
    <name evidence="2" type="ORF">FF125_19845</name>
</gene>
<feature type="domain" description="DUF6973" evidence="1">
    <location>
        <begin position="39"/>
        <end position="168"/>
    </location>
</feature>
<evidence type="ECO:0000313" key="3">
    <source>
        <dbReference type="Proteomes" id="UP000306229"/>
    </source>
</evidence>
<dbReference type="EMBL" id="CP040749">
    <property type="protein sequence ID" value="QCX40580.1"/>
    <property type="molecule type" value="Genomic_DNA"/>
</dbReference>
<reference evidence="2 3" key="1">
    <citation type="submission" date="2019-05" db="EMBL/GenBank/DDBJ databases">
        <title>Algicella ahnfeltiae gen. nov., sp. nov., a novel marine bacterium of the family Flavobacteriaceae isolated from a red alga.</title>
        <authorList>
            <person name="Nedashkovskaya O.I."/>
            <person name="Kukhlevskiy A.D."/>
            <person name="Kim S.-G."/>
            <person name="Zhukova N.V."/>
            <person name="Mikhailov V.V."/>
        </authorList>
    </citation>
    <scope>NUCLEOTIDE SEQUENCE [LARGE SCALE GENOMIC DNA]</scope>
    <source>
        <strain evidence="2 3">10Alg115</strain>
    </source>
</reference>
<organism evidence="2 3">
    <name type="scientific">Aureibaculum algae</name>
    <dbReference type="NCBI Taxonomy" id="2584122"/>
    <lineage>
        <taxon>Bacteria</taxon>
        <taxon>Pseudomonadati</taxon>
        <taxon>Bacteroidota</taxon>
        <taxon>Flavobacteriia</taxon>
        <taxon>Flavobacteriales</taxon>
        <taxon>Flavobacteriaceae</taxon>
        <taxon>Aureibaculum</taxon>
    </lineage>
</organism>